<evidence type="ECO:0000313" key="4">
    <source>
        <dbReference type="Proteomes" id="UP000617734"/>
    </source>
</evidence>
<accession>A0A919FJQ6</accession>
<reference evidence="3" key="2">
    <citation type="submission" date="2020-09" db="EMBL/GenBank/DDBJ databases">
        <authorList>
            <person name="Sun Q."/>
            <person name="Ohkuma M."/>
        </authorList>
    </citation>
    <scope>NUCLEOTIDE SEQUENCE</scope>
    <source>
        <strain evidence="3">JCM 4646</strain>
    </source>
</reference>
<comment type="caution">
    <text evidence="3">The sequence shown here is derived from an EMBL/GenBank/DDBJ whole genome shotgun (WGS) entry which is preliminary data.</text>
</comment>
<proteinExistence type="predicted"/>
<evidence type="ECO:0008006" key="5">
    <source>
        <dbReference type="Google" id="ProtNLM"/>
    </source>
</evidence>
<keyword evidence="2" id="KW-0732">Signal</keyword>
<dbReference type="Proteomes" id="UP000617734">
    <property type="component" value="Unassembled WGS sequence"/>
</dbReference>
<feature type="region of interest" description="Disordered" evidence="1">
    <location>
        <begin position="51"/>
        <end position="77"/>
    </location>
</feature>
<feature type="chain" id="PRO_5037219200" description="Secreted protein" evidence="2">
    <location>
        <begin position="29"/>
        <end position="124"/>
    </location>
</feature>
<sequence length="124" mass="12226">MASSKAYAPPARWAALAAAAVRTARVQAAEPASTAMGAVEVLPLGMTVTSDNAARPARRPSVPVGPSGPAVRRVRPGRVAGDVVARCPVGGQGGGRAGRASGGLLPFATVGGPWDCADRVGSDA</sequence>
<evidence type="ECO:0000313" key="3">
    <source>
        <dbReference type="EMBL" id="GHH67296.1"/>
    </source>
</evidence>
<gene>
    <name evidence="3" type="ORF">GCM10018781_22330</name>
</gene>
<reference evidence="3" key="1">
    <citation type="journal article" date="2014" name="Int. J. Syst. Evol. Microbiol.">
        <title>Complete genome sequence of Corynebacterium casei LMG S-19264T (=DSM 44701T), isolated from a smear-ripened cheese.</title>
        <authorList>
            <consortium name="US DOE Joint Genome Institute (JGI-PGF)"/>
            <person name="Walter F."/>
            <person name="Albersmeier A."/>
            <person name="Kalinowski J."/>
            <person name="Ruckert C."/>
        </authorList>
    </citation>
    <scope>NUCLEOTIDE SEQUENCE</scope>
    <source>
        <strain evidence="3">JCM 4646</strain>
    </source>
</reference>
<dbReference type="AlphaFoldDB" id="A0A919FJQ6"/>
<dbReference type="EMBL" id="BNBO01000009">
    <property type="protein sequence ID" value="GHH67296.1"/>
    <property type="molecule type" value="Genomic_DNA"/>
</dbReference>
<evidence type="ECO:0000256" key="1">
    <source>
        <dbReference type="SAM" id="MobiDB-lite"/>
    </source>
</evidence>
<evidence type="ECO:0000256" key="2">
    <source>
        <dbReference type="SAM" id="SignalP"/>
    </source>
</evidence>
<protein>
    <recommendedName>
        <fullName evidence="5">Secreted protein</fullName>
    </recommendedName>
</protein>
<keyword evidence="4" id="KW-1185">Reference proteome</keyword>
<feature type="signal peptide" evidence="2">
    <location>
        <begin position="1"/>
        <end position="28"/>
    </location>
</feature>
<feature type="compositionally biased region" description="Low complexity" evidence="1">
    <location>
        <begin position="59"/>
        <end position="77"/>
    </location>
</feature>
<name>A0A919FJQ6_9ACTN</name>
<organism evidence="3 4">
    <name type="scientific">Kitasatospora indigofera</name>
    <dbReference type="NCBI Taxonomy" id="67307"/>
    <lineage>
        <taxon>Bacteria</taxon>
        <taxon>Bacillati</taxon>
        <taxon>Actinomycetota</taxon>
        <taxon>Actinomycetes</taxon>
        <taxon>Kitasatosporales</taxon>
        <taxon>Streptomycetaceae</taxon>
        <taxon>Kitasatospora</taxon>
    </lineage>
</organism>